<evidence type="ECO:0000256" key="4">
    <source>
        <dbReference type="SAM" id="MobiDB-lite"/>
    </source>
</evidence>
<dbReference type="InterPro" id="IPR045857">
    <property type="entry name" value="O16G_dom_2"/>
</dbReference>
<feature type="region of interest" description="Disordered" evidence="4">
    <location>
        <begin position="1"/>
        <end position="23"/>
    </location>
</feature>
<keyword evidence="2" id="KW-0378">Hydrolase</keyword>
<dbReference type="Pfam" id="PF00128">
    <property type="entry name" value="Alpha-amylase"/>
    <property type="match status" value="1"/>
</dbReference>
<dbReference type="InterPro" id="IPR006047">
    <property type="entry name" value="GH13_cat_dom"/>
</dbReference>
<keyword evidence="3" id="KW-0326">Glycosidase</keyword>
<comment type="similarity">
    <text evidence="1">Belongs to the glycosyl hydrolase 13 family.</text>
</comment>
<evidence type="ECO:0000256" key="1">
    <source>
        <dbReference type="ARBA" id="ARBA00008061"/>
    </source>
</evidence>
<dbReference type="Gene3D" id="3.90.400.10">
    <property type="entry name" value="Oligo-1,6-glucosidase, Domain 2"/>
    <property type="match status" value="1"/>
</dbReference>
<reference evidence="6 7" key="1">
    <citation type="journal article" date="2014" name="Int. J. Syst. Evol. Microbiol.">
        <title>Complete genome sequence of Corynebacterium casei LMG S-19264T (=DSM 44701T), isolated from a smear-ripened cheese.</title>
        <authorList>
            <consortium name="US DOE Joint Genome Institute (JGI-PGF)"/>
            <person name="Walter F."/>
            <person name="Albersmeier A."/>
            <person name="Kalinowski J."/>
            <person name="Ruckert C."/>
        </authorList>
    </citation>
    <scope>NUCLEOTIDE SEQUENCE [LARGE SCALE GENOMIC DNA]</scope>
    <source>
        <strain evidence="6 7">CGMCC 1.15358</strain>
    </source>
</reference>
<dbReference type="SMART" id="SM00642">
    <property type="entry name" value="Aamy"/>
    <property type="match status" value="1"/>
</dbReference>
<evidence type="ECO:0000313" key="6">
    <source>
        <dbReference type="EMBL" id="GGD39578.1"/>
    </source>
</evidence>
<organism evidence="6 7">
    <name type="scientific">Croceicoccus pelagius</name>
    <dbReference type="NCBI Taxonomy" id="1703341"/>
    <lineage>
        <taxon>Bacteria</taxon>
        <taxon>Pseudomonadati</taxon>
        <taxon>Pseudomonadota</taxon>
        <taxon>Alphaproteobacteria</taxon>
        <taxon>Sphingomonadales</taxon>
        <taxon>Erythrobacteraceae</taxon>
        <taxon>Croceicoccus</taxon>
    </lineage>
</organism>
<dbReference type="EMBL" id="BMIO01000003">
    <property type="protein sequence ID" value="GGD39578.1"/>
    <property type="molecule type" value="Genomic_DNA"/>
</dbReference>
<dbReference type="Gene3D" id="3.20.20.80">
    <property type="entry name" value="Glycosidases"/>
    <property type="match status" value="2"/>
</dbReference>
<dbReference type="SUPFAM" id="SSF51445">
    <property type="entry name" value="(Trans)glycosidases"/>
    <property type="match status" value="1"/>
</dbReference>
<dbReference type="PANTHER" id="PTHR10357">
    <property type="entry name" value="ALPHA-AMYLASE FAMILY MEMBER"/>
    <property type="match status" value="1"/>
</dbReference>
<accession>A0A917DIP7</accession>
<evidence type="ECO:0000256" key="2">
    <source>
        <dbReference type="ARBA" id="ARBA00022801"/>
    </source>
</evidence>
<dbReference type="AlphaFoldDB" id="A0A917DIP7"/>
<gene>
    <name evidence="6" type="ORF">GCM10010989_12180</name>
</gene>
<dbReference type="CDD" id="cd11330">
    <property type="entry name" value="AmyAc_OligoGlu"/>
    <property type="match status" value="1"/>
</dbReference>
<dbReference type="GO" id="GO:0004556">
    <property type="term" value="F:alpha-amylase activity"/>
    <property type="evidence" value="ECO:0007669"/>
    <property type="project" value="TreeGrafter"/>
</dbReference>
<evidence type="ECO:0000313" key="7">
    <source>
        <dbReference type="Proteomes" id="UP000598997"/>
    </source>
</evidence>
<comment type="caution">
    <text evidence="6">The sequence shown here is derived from an EMBL/GenBank/DDBJ whole genome shotgun (WGS) entry which is preliminary data.</text>
</comment>
<evidence type="ECO:0000259" key="5">
    <source>
        <dbReference type="SMART" id="SM00642"/>
    </source>
</evidence>
<sequence>MTFEPGMTPAPTITPEETGIVPQGMTRTPGASDFPWWRGAVIYQVYPRSYADADGDGVGDLSGLTERLEHIASLNVDAMWLSPIYASPMKDFGYDVSDYCDVDPLFGTLADFDAMLEKAHGLGLKVLVDQVYSHTSDEHEWFAESRSGRDNPKADWYVWADAKADGTPPNNWQSMFGGPAWKWDPVRAQYYMHNFLVCQPQLNLHNPEVQDALLGVAQFWLDRGVDGFRMDALNFAMHDPQLRDNPPAALFDRSVVRPFDFQHHTYSQFHKDTPRFLEKLRKLTDRYDGIFTLAEVCADDGNVAIKRFIKGTTRMNSAYGFDFLYAPQLTPQLVHDVMSHWPDEPGMGWPSWAFENHDAPRAVSRWVAPEHKDAFAKVKLALLVALRGTVIAYQGEELGLEQDDIPYELLKDPEAINNWPRTLSRDGARTPLPWDESEHGGFTTGDPWLPLGEANARRAVSLQEGDPGSTLNIARAMFGLRKHFPALRLGGIENCQFDNELLVLDRVYEAQRIRCLFNLGPNERPFSDTSENTVLIASVGGATRDKLPGFSALFWECDW</sequence>
<name>A0A917DIP7_9SPHN</name>
<keyword evidence="7" id="KW-1185">Reference proteome</keyword>
<feature type="domain" description="Glycosyl hydrolase family 13 catalytic" evidence="5">
    <location>
        <begin position="44"/>
        <end position="429"/>
    </location>
</feature>
<evidence type="ECO:0000256" key="3">
    <source>
        <dbReference type="ARBA" id="ARBA00023295"/>
    </source>
</evidence>
<dbReference type="FunFam" id="3.90.400.10:FF:000002">
    <property type="entry name" value="Sucrose isomerase"/>
    <property type="match status" value="1"/>
</dbReference>
<proteinExistence type="inferred from homology"/>
<dbReference type="Proteomes" id="UP000598997">
    <property type="component" value="Unassembled WGS sequence"/>
</dbReference>
<dbReference type="InterPro" id="IPR017853">
    <property type="entry name" value="GH"/>
</dbReference>
<dbReference type="PANTHER" id="PTHR10357:SF179">
    <property type="entry name" value="NEUTRAL AND BASIC AMINO ACID TRANSPORT PROTEIN RBAT"/>
    <property type="match status" value="1"/>
</dbReference>
<dbReference type="GO" id="GO:0009313">
    <property type="term" value="P:oligosaccharide catabolic process"/>
    <property type="evidence" value="ECO:0007669"/>
    <property type="project" value="TreeGrafter"/>
</dbReference>
<protein>
    <submittedName>
        <fullName evidence="6">Alpha-glucosidase</fullName>
    </submittedName>
</protein>